<accession>A0A2X2BY71</accession>
<evidence type="ECO:0000313" key="1">
    <source>
        <dbReference type="EMBL" id="SPZ00034.1"/>
    </source>
</evidence>
<name>A0A2X2BY71_PSELU</name>
<proteinExistence type="predicted"/>
<dbReference type="EMBL" id="UAUF01000002">
    <property type="protein sequence ID" value="SPZ00034.1"/>
    <property type="molecule type" value="Genomic_DNA"/>
</dbReference>
<sequence length="38" mass="4315">MIGRDEVDDRSGVLELATWFGLRVRIVYLSISTAQLYA</sequence>
<dbReference type="AlphaFoldDB" id="A0A2X2BY71"/>
<protein>
    <submittedName>
        <fullName evidence="1">Uncharacterized protein</fullName>
    </submittedName>
</protein>
<evidence type="ECO:0000313" key="2">
    <source>
        <dbReference type="Proteomes" id="UP000250443"/>
    </source>
</evidence>
<reference evidence="1 2" key="1">
    <citation type="submission" date="2018-06" db="EMBL/GenBank/DDBJ databases">
        <authorList>
            <consortium name="Pathogen Informatics"/>
            <person name="Doyle S."/>
        </authorList>
    </citation>
    <scope>NUCLEOTIDE SEQUENCE [LARGE SCALE GENOMIC DNA]</scope>
    <source>
        <strain evidence="1 2">NCTC11842</strain>
    </source>
</reference>
<gene>
    <name evidence="1" type="ORF">NCTC11842_00179</name>
</gene>
<organism evidence="1 2">
    <name type="scientific">Pseudomonas luteola</name>
    <dbReference type="NCBI Taxonomy" id="47886"/>
    <lineage>
        <taxon>Bacteria</taxon>
        <taxon>Pseudomonadati</taxon>
        <taxon>Pseudomonadota</taxon>
        <taxon>Gammaproteobacteria</taxon>
        <taxon>Pseudomonadales</taxon>
        <taxon>Pseudomonadaceae</taxon>
        <taxon>Pseudomonas</taxon>
    </lineage>
</organism>
<dbReference type="Proteomes" id="UP000250443">
    <property type="component" value="Unassembled WGS sequence"/>
</dbReference>